<evidence type="ECO:0000313" key="2">
    <source>
        <dbReference type="EMBL" id="KTD27190.1"/>
    </source>
</evidence>
<dbReference type="SUPFAM" id="SSF52047">
    <property type="entry name" value="RNI-like"/>
    <property type="match status" value="1"/>
</dbReference>
<dbReference type="PATRIC" id="fig|466.6.peg.1514"/>
<comment type="caution">
    <text evidence="2">The sequence shown here is derived from an EMBL/GenBank/DDBJ whole genome shotgun (WGS) entry which is preliminary data.</text>
</comment>
<dbReference type="InterPro" id="IPR052201">
    <property type="entry name" value="LRR-containing_regulator"/>
</dbReference>
<protein>
    <submittedName>
        <fullName evidence="2">Uncharacterized protein</fullName>
    </submittedName>
</protein>
<dbReference type="Gene3D" id="3.80.10.10">
    <property type="entry name" value="Ribonuclease Inhibitor"/>
    <property type="match status" value="1"/>
</dbReference>
<dbReference type="PANTHER" id="PTHR24111">
    <property type="entry name" value="LEUCINE-RICH REPEAT-CONTAINING PROTEIN 34"/>
    <property type="match status" value="1"/>
</dbReference>
<dbReference type="PANTHER" id="PTHR24111:SF0">
    <property type="entry name" value="LEUCINE-RICH REPEAT-CONTAINING PROTEIN"/>
    <property type="match status" value="1"/>
</dbReference>
<dbReference type="InterPro" id="IPR032675">
    <property type="entry name" value="LRR_dom_sf"/>
</dbReference>
<name>A0A0W0W5M0_9GAMM</name>
<reference evidence="2 3" key="1">
    <citation type="submission" date="2015-11" db="EMBL/GenBank/DDBJ databases">
        <title>Genomic analysis of 38 Legionella species identifies large and diverse effector repertoires.</title>
        <authorList>
            <person name="Burstein D."/>
            <person name="Amaro F."/>
            <person name="Zusman T."/>
            <person name="Lifshitz Z."/>
            <person name="Cohen O."/>
            <person name="Gilbert J.A."/>
            <person name="Pupko T."/>
            <person name="Shuman H.A."/>
            <person name="Segal G."/>
        </authorList>
    </citation>
    <scope>NUCLEOTIDE SEQUENCE [LARGE SCALE GENOMIC DNA]</scope>
    <source>
        <strain evidence="2 3">PX-1-G2-E2</strain>
    </source>
</reference>
<evidence type="ECO:0000313" key="3">
    <source>
        <dbReference type="Proteomes" id="UP000054908"/>
    </source>
</evidence>
<keyword evidence="3" id="KW-1185">Reference proteome</keyword>
<dbReference type="Proteomes" id="UP000054908">
    <property type="component" value="Unassembled WGS sequence"/>
</dbReference>
<proteinExistence type="predicted"/>
<dbReference type="EMBL" id="LNYL01000033">
    <property type="protein sequence ID" value="KTD27190.1"/>
    <property type="molecule type" value="Genomic_DNA"/>
</dbReference>
<dbReference type="AlphaFoldDB" id="A0A0W0W5M0"/>
<organism evidence="2 3">
    <name type="scientific">Legionella maceachernii</name>
    <dbReference type="NCBI Taxonomy" id="466"/>
    <lineage>
        <taxon>Bacteria</taxon>
        <taxon>Pseudomonadati</taxon>
        <taxon>Pseudomonadota</taxon>
        <taxon>Gammaproteobacteria</taxon>
        <taxon>Legionellales</taxon>
        <taxon>Legionellaceae</taxon>
        <taxon>Legionella</taxon>
    </lineage>
</organism>
<dbReference type="RefSeq" id="WP_058452206.1">
    <property type="nucleotide sequence ID" value="NZ_CAAAIB010000013.1"/>
</dbReference>
<accession>A0A0W0W5M0</accession>
<dbReference type="OrthoDB" id="10013959at2"/>
<gene>
    <name evidence="2" type="ORF">Lmac_1438</name>
</gene>
<sequence>MKTYILNSSALASLSVADIVANLQKKSKLKIVDIQPEHTEIFRQVIEELCKQNINFHELILDVSIPKSCAIITISSLLKGSITALSITQEEEEEIGHLDELIQKISDALGDGVLKLDTLSFDLKQEVDFSSLADALKKNCFLTNLNISQSFGFDTLRIHHLACIFEALAQSSPEHADCGAGNNHLTQLKLSNIAVPDISEEPATFDSLLALNSMLRNNTSLTSFAFEETGEGFSAEDIEIIMNGLKNNKTLKVLSFAENCLKDENIICIANNLPENLERLNLSNQIKFLGCTMEEADIELHLMTCIVAKERVKDISLWDGLIYILNYLGEHNQPLEIDFYNNIMPEEALTRTHQKNCNGDIGDELEDLRELINRNKAMIQDIKALLSSPNLEFIVSVNCEFLTNVSKPSLDKNAHFLTIWAKAREQYVKVTRDYNSQFQLT</sequence>
<keyword evidence="1" id="KW-0677">Repeat</keyword>
<evidence type="ECO:0000256" key="1">
    <source>
        <dbReference type="ARBA" id="ARBA00022737"/>
    </source>
</evidence>
<dbReference type="STRING" id="466.Lmac_1438"/>